<feature type="region of interest" description="Disordered" evidence="1">
    <location>
        <begin position="228"/>
        <end position="362"/>
    </location>
</feature>
<keyword evidence="4" id="KW-1185">Reference proteome</keyword>
<accession>A0A3R7PD03</accession>
<comment type="caution">
    <text evidence="3">The sequence shown here is derived from an EMBL/GenBank/DDBJ whole genome shotgun (WGS) entry which is preliminary data.</text>
</comment>
<dbReference type="AlphaFoldDB" id="A0A3R7PD03"/>
<organism evidence="3 4">
    <name type="scientific">Penaeus vannamei</name>
    <name type="common">Whiteleg shrimp</name>
    <name type="synonym">Litopenaeus vannamei</name>
    <dbReference type="NCBI Taxonomy" id="6689"/>
    <lineage>
        <taxon>Eukaryota</taxon>
        <taxon>Metazoa</taxon>
        <taxon>Ecdysozoa</taxon>
        <taxon>Arthropoda</taxon>
        <taxon>Crustacea</taxon>
        <taxon>Multicrustacea</taxon>
        <taxon>Malacostraca</taxon>
        <taxon>Eumalacostraca</taxon>
        <taxon>Eucarida</taxon>
        <taxon>Decapoda</taxon>
        <taxon>Dendrobranchiata</taxon>
        <taxon>Penaeoidea</taxon>
        <taxon>Penaeidae</taxon>
        <taxon>Penaeus</taxon>
    </lineage>
</organism>
<feature type="compositionally biased region" description="Basic and acidic residues" evidence="1">
    <location>
        <begin position="42"/>
        <end position="51"/>
    </location>
</feature>
<feature type="chain" id="PRO_5018676266" evidence="2">
    <location>
        <begin position="28"/>
        <end position="616"/>
    </location>
</feature>
<feature type="compositionally biased region" description="Polar residues" evidence="1">
    <location>
        <begin position="257"/>
        <end position="360"/>
    </location>
</feature>
<proteinExistence type="predicted"/>
<name>A0A3R7PD03_PENVA</name>
<gene>
    <name evidence="3" type="ORF">C7M84_014910</name>
</gene>
<reference evidence="3 4" key="2">
    <citation type="submission" date="2019-01" db="EMBL/GenBank/DDBJ databases">
        <title>The decoding of complex shrimp genome reveals the adaptation for benthos swimmer, frequently molting mechanism and breeding impact on genome.</title>
        <authorList>
            <person name="Sun Y."/>
            <person name="Gao Y."/>
            <person name="Yu Y."/>
        </authorList>
    </citation>
    <scope>NUCLEOTIDE SEQUENCE [LARGE SCALE GENOMIC DNA]</scope>
    <source>
        <tissue evidence="3">Muscle</tissue>
    </source>
</reference>
<feature type="signal peptide" evidence="2">
    <location>
        <begin position="1"/>
        <end position="27"/>
    </location>
</feature>
<evidence type="ECO:0000256" key="1">
    <source>
        <dbReference type="SAM" id="MobiDB-lite"/>
    </source>
</evidence>
<reference evidence="3 4" key="1">
    <citation type="submission" date="2018-04" db="EMBL/GenBank/DDBJ databases">
        <authorList>
            <person name="Zhang X."/>
            <person name="Yuan J."/>
            <person name="Li F."/>
            <person name="Xiang J."/>
        </authorList>
    </citation>
    <scope>NUCLEOTIDE SEQUENCE [LARGE SCALE GENOMIC DNA]</scope>
    <source>
        <tissue evidence="3">Muscle</tissue>
    </source>
</reference>
<dbReference type="EMBL" id="QCYY01002863">
    <property type="protein sequence ID" value="ROT67041.1"/>
    <property type="molecule type" value="Genomic_DNA"/>
</dbReference>
<feature type="region of interest" description="Disordered" evidence="1">
    <location>
        <begin position="28"/>
        <end position="84"/>
    </location>
</feature>
<evidence type="ECO:0000313" key="3">
    <source>
        <dbReference type="EMBL" id="ROT67041.1"/>
    </source>
</evidence>
<protein>
    <submittedName>
        <fullName evidence="3">Multiple banded antigen</fullName>
    </submittedName>
</protein>
<evidence type="ECO:0000256" key="2">
    <source>
        <dbReference type="SAM" id="SignalP"/>
    </source>
</evidence>
<dbReference type="Proteomes" id="UP000283509">
    <property type="component" value="Unassembled WGS sequence"/>
</dbReference>
<evidence type="ECO:0000313" key="4">
    <source>
        <dbReference type="Proteomes" id="UP000283509"/>
    </source>
</evidence>
<keyword evidence="2" id="KW-0732">Signal</keyword>
<dbReference type="OrthoDB" id="6352750at2759"/>
<sequence length="616" mass="69295">MASFETRVKIAASCLATYMLLAILSHAPSPSLSPSHPPKTSRIREGHFSRFEDEEEEKSLATTRGRRHRGAGSTTVSEKASSPERRECRALFTVAKRGQHWADDGPYASLARKLPSLMTRSEGTGETTFFRGTRLDLMGGEVPYVPCKIRQYDPHDLGTCSRARSSRGQSTWVAFVGDSNCRQKVHSILSFLPQDLEYTFFLGDMQVSREDFIVTMYYHNHRPLTFDIFGRRRGPQGGGREASEGAKDPAGGIPNLTPHTPSSGETQKPSSGETQKPSSGETQKPSSGDTQTPSSGETQKPSSGETQTPFSGETQTPSSGEAQKPSTGETQKPSGEPQKLSSGEPQKPSSGETQKPSSGETRTDDIFRAFEFSGKTHVDFSIFGLHDSEVPLESYDLRVTLVWAPLASQVMPPTAKERIEVARLKEWAEQEVIPDIIVFGLGKWFLLEKEDVNELVPYTDAHHLLGPLVAPLARLAARTRVLWWHQSRYRWFNFETEDHTPWETEVRKYWEQVLSMNQFRDGIPFMDNWLWRTSLRDTGMWQWDSTVPFNIANLKECLDLRKAGEVDAKHYTGKWWNCRDAHHSSYETNADEIQMLLNLLCNPYIASREQYCCSEG</sequence>